<dbReference type="AlphaFoldDB" id="A0A7M2QMB3"/>
<dbReference type="EMBL" id="MT993629">
    <property type="protein sequence ID" value="QOV05734.1"/>
    <property type="molecule type" value="Genomic_DNA"/>
</dbReference>
<sequence length="191" mass="21542">MIGPVVVSFYTPEWEYRSRALALAKQCEEMGLRHDFRPMESTGNWLRNTALKASFIHRLLQQYEHIIWSDCDGVFMARPTLALDHAAAEPVMAVPHQGLPRNWQVSCLSFRRTPESLALVARWAEYARENEVTDELAFHIVTTEMPGLVAPLPTSYCGLPKHGVYPEGTVYAVGLSKSPDKMDLKAKKGQK</sequence>
<dbReference type="SUPFAM" id="SSF53448">
    <property type="entry name" value="Nucleotide-diphospho-sugar transferases"/>
    <property type="match status" value="1"/>
</dbReference>
<organism evidence="1">
    <name type="scientific">feces metagenome</name>
    <dbReference type="NCBI Taxonomy" id="1861841"/>
    <lineage>
        <taxon>unclassified sequences</taxon>
        <taxon>metagenomes</taxon>
        <taxon>organismal metagenomes</taxon>
    </lineage>
</organism>
<protein>
    <recommendedName>
        <fullName evidence="2">Nucleotide-diphospho-sugar transferase domain-containing protein</fullName>
    </recommendedName>
</protein>
<accession>A0A7M2QMB3</accession>
<proteinExistence type="predicted"/>
<evidence type="ECO:0000313" key="1">
    <source>
        <dbReference type="EMBL" id="QOV05734.1"/>
    </source>
</evidence>
<dbReference type="InterPro" id="IPR029044">
    <property type="entry name" value="Nucleotide-diphossugar_trans"/>
</dbReference>
<evidence type="ECO:0008006" key="2">
    <source>
        <dbReference type="Google" id="ProtNLM"/>
    </source>
</evidence>
<reference evidence="1" key="1">
    <citation type="submission" date="2020-09" db="EMBL/GenBank/DDBJ databases">
        <authorList>
            <person name="Eze J.U."/>
            <person name="Rahube T.O."/>
        </authorList>
    </citation>
    <scope>NUCLEOTIDE SEQUENCE</scope>
</reference>
<name>A0A7M2QMB3_9ZZZZ</name>